<sequence>MTQQRLYKSLMHWAKTLLSSLVISAAIVPHVSAHLMVAQRGTLNFKGNSAFMVLSLPVSGFSNADDDGDGKMSAAEFSKHRLDIIETVNKNVMMSDNEGQKPLRGLMLTPVESHTDANAPSDQLIIMGRFALSKNTDKQQAMMTPNLNELKFLVNIFGKKESEKIFTISTKRKLKTDEKVQQYKIELTPETPEKKLFADPLNNK</sequence>
<evidence type="ECO:0008006" key="3">
    <source>
        <dbReference type="Google" id="ProtNLM"/>
    </source>
</evidence>
<dbReference type="InterPro" id="IPR018247">
    <property type="entry name" value="EF_Hand_1_Ca_BS"/>
</dbReference>
<dbReference type="PROSITE" id="PS00018">
    <property type="entry name" value="EF_HAND_1"/>
    <property type="match status" value="1"/>
</dbReference>
<evidence type="ECO:0000313" key="2">
    <source>
        <dbReference type="Proteomes" id="UP000294887"/>
    </source>
</evidence>
<dbReference type="EMBL" id="SMFQ01000002">
    <property type="protein sequence ID" value="TCJ88774.1"/>
    <property type="molecule type" value="Genomic_DNA"/>
</dbReference>
<keyword evidence="2" id="KW-1185">Reference proteome</keyword>
<accession>A0A4R1F7X6</accession>
<comment type="caution">
    <text evidence="1">The sequence shown here is derived from an EMBL/GenBank/DDBJ whole genome shotgun (WGS) entry which is preliminary data.</text>
</comment>
<evidence type="ECO:0000313" key="1">
    <source>
        <dbReference type="EMBL" id="TCJ88774.1"/>
    </source>
</evidence>
<dbReference type="AlphaFoldDB" id="A0A4R1F7X6"/>
<name>A0A4R1F7X6_9GAMM</name>
<proteinExistence type="predicted"/>
<gene>
    <name evidence="1" type="ORF">EV695_0633</name>
</gene>
<organism evidence="1 2">
    <name type="scientific">Cocleimonas flava</name>
    <dbReference type="NCBI Taxonomy" id="634765"/>
    <lineage>
        <taxon>Bacteria</taxon>
        <taxon>Pseudomonadati</taxon>
        <taxon>Pseudomonadota</taxon>
        <taxon>Gammaproteobacteria</taxon>
        <taxon>Thiotrichales</taxon>
        <taxon>Thiotrichaceae</taxon>
        <taxon>Cocleimonas</taxon>
    </lineage>
</organism>
<protein>
    <recommendedName>
        <fullName evidence="3">EF-hand domain-containing protein</fullName>
    </recommendedName>
</protein>
<dbReference type="RefSeq" id="WP_131904448.1">
    <property type="nucleotide sequence ID" value="NZ_BAAAFU010000008.1"/>
</dbReference>
<dbReference type="Proteomes" id="UP000294887">
    <property type="component" value="Unassembled WGS sequence"/>
</dbReference>
<dbReference type="OrthoDB" id="5624536at2"/>
<reference evidence="1 2" key="1">
    <citation type="submission" date="2019-03" db="EMBL/GenBank/DDBJ databases">
        <title>Genomic Encyclopedia of Type Strains, Phase IV (KMG-IV): sequencing the most valuable type-strain genomes for metagenomic binning, comparative biology and taxonomic classification.</title>
        <authorList>
            <person name="Goeker M."/>
        </authorList>
    </citation>
    <scope>NUCLEOTIDE SEQUENCE [LARGE SCALE GENOMIC DNA]</scope>
    <source>
        <strain evidence="1 2">DSM 24830</strain>
    </source>
</reference>